<evidence type="ECO:0008006" key="6">
    <source>
        <dbReference type="Google" id="ProtNLM"/>
    </source>
</evidence>
<accession>A0A9P7B1Y0</accession>
<dbReference type="GO" id="GO:0030427">
    <property type="term" value="C:site of polarized growth"/>
    <property type="evidence" value="ECO:0007669"/>
    <property type="project" value="TreeGrafter"/>
</dbReference>
<dbReference type="GO" id="GO:0001402">
    <property type="term" value="P:signal transduction involved in filamentous growth"/>
    <property type="evidence" value="ECO:0007669"/>
    <property type="project" value="TreeGrafter"/>
</dbReference>
<feature type="region of interest" description="Disordered" evidence="1">
    <location>
        <begin position="252"/>
        <end position="275"/>
    </location>
</feature>
<evidence type="ECO:0000256" key="3">
    <source>
        <dbReference type="SAM" id="SignalP"/>
    </source>
</evidence>
<keyword evidence="2" id="KW-0472">Membrane</keyword>
<keyword evidence="5" id="KW-1185">Reference proteome</keyword>
<sequence>MRQIVSNRNIILATLLLHFCNAQSLGNSGMYSNDTSSSITIQYSSDFITSNLISDIETESALGSTYPTSESSIFISPSDIETSTNVISSDGTSQITISVGSSTNRATSSSVEIPSSSAWIPSFNSTTSTKSYDGATNSINIINTAPVNDVTTVTETTTEIPIQTTTESPYSNPNIYEDTTTNLIDTNVQASYVDTAPLQTDTAYDPNIDGNTILNTADFTEINTAAQDTTVGPKQPAETTIPANTQIRTQIPATTDPSDYNPYHPNRPDNIDDSGDNTNTEVQYTIQPTAVTTNTGTPHEDKPDSKIETEVPTNTVNDVEESNAINTNKETKVVNTNQRTWTTQTEASIVPTNTNAAELDTKNPIISQTQDVTTGTKVNQDTHLSEAKTASQATSNTGLTNIVNTPGEEETNLPNEVVSTRSGYNTLTNNKGLTTTNVETQNPTDEIASETKKLSATVISQNIKTIVPTQRVSVNTDDQYYVSNTINKDAPKTKDEQIVVNSKYPHISVTQTNNNEQSTGKPDSHVGSSSANYLISGKKIANTVTTNARSTGVATIKSNTGIIGDQKSKDSTKTKTAVSYTLSADNNWLPSSIIVQTTDTKKSESSINPSSFPTSLPAAIAASTEVTEPSNTTLITIGFGEELNYNFLVENPLSSAQIFNFLPEALIYPFYVDEISNKDDVIDNDLSYESMYVSWTVSDGTTTISPTDTLVKRAGTIIDDAGALSQIFNQTSAIINTLNTVKNRFVEQTTTTTRDEPSAYLTATVSSSSVSASATIDSSLIKVKQISPYVDSNRDYVVSVAEIYFPSDFVDVLRDHLQDKDSVIFDNPVPSLKSLMNLTDPSINLLGFASNLNSISSSSSDTENSQENQQQINQAFISSIKNGTQYGSLDVTGMKKAKLSKAIRNRLIIYLSCMVFGIFIWVLSFLTLFRYIQRRLFPQKSISLNPSRRSFLNITKIGLYGDDIGSLWSGDSSNYSDSINEKIKHLVENRKSKQKRFTLFSSNTNNDLSLCYNNFIQNANGDTLITNENANTNTFNYGNDSPISHSFGDFNHQTISTYNTSDESFDFDVVNAHNNPFSDNYGISPKSKTIDLFSDNIDENFDIKYTDGEEEVSIADFDVGELDELDEELYKNLIGTIKNRDPNDPLAVETKS</sequence>
<dbReference type="InterPro" id="IPR039295">
    <property type="entry name" value="MSB2"/>
</dbReference>
<feature type="chain" id="PRO_5040269122" description="Mid2 domain-containing protein" evidence="3">
    <location>
        <begin position="23"/>
        <end position="1152"/>
    </location>
</feature>
<evidence type="ECO:0000256" key="1">
    <source>
        <dbReference type="SAM" id="MobiDB-lite"/>
    </source>
</evidence>
<dbReference type="EMBL" id="PUHR01000312">
    <property type="protein sequence ID" value="KAG0654980.1"/>
    <property type="molecule type" value="Genomic_DNA"/>
</dbReference>
<evidence type="ECO:0000313" key="5">
    <source>
        <dbReference type="Proteomes" id="UP000750334"/>
    </source>
</evidence>
<dbReference type="GO" id="GO:0005576">
    <property type="term" value="C:extracellular region"/>
    <property type="evidence" value="ECO:0007669"/>
    <property type="project" value="TreeGrafter"/>
</dbReference>
<dbReference type="GO" id="GO:0007232">
    <property type="term" value="P:osmosensory signaling pathway via Sho1 osmosensor"/>
    <property type="evidence" value="ECO:0007669"/>
    <property type="project" value="InterPro"/>
</dbReference>
<dbReference type="OrthoDB" id="3366093at2759"/>
<evidence type="ECO:0000256" key="2">
    <source>
        <dbReference type="SAM" id="Phobius"/>
    </source>
</evidence>
<comment type="caution">
    <text evidence="4">The sequence shown here is derived from an EMBL/GenBank/DDBJ whole genome shotgun (WGS) entry which is preliminary data.</text>
</comment>
<reference evidence="4 5" key="1">
    <citation type="submission" date="2020-11" db="EMBL/GenBank/DDBJ databases">
        <title>Kefir isolates.</title>
        <authorList>
            <person name="Marcisauskas S."/>
            <person name="Kim Y."/>
            <person name="Blasche S."/>
        </authorList>
    </citation>
    <scope>NUCLEOTIDE SEQUENCE [LARGE SCALE GENOMIC DNA]</scope>
    <source>
        <strain evidence="4 5">OG2</strain>
    </source>
</reference>
<dbReference type="AlphaFoldDB" id="A0A9P7B1Y0"/>
<protein>
    <recommendedName>
        <fullName evidence="6">Mid2 domain-containing protein</fullName>
    </recommendedName>
</protein>
<name>A0A9P7B1Y0_MAUEX</name>
<dbReference type="GO" id="GO:0005886">
    <property type="term" value="C:plasma membrane"/>
    <property type="evidence" value="ECO:0007669"/>
    <property type="project" value="InterPro"/>
</dbReference>
<dbReference type="GO" id="GO:0005034">
    <property type="term" value="F:osmosensor activity"/>
    <property type="evidence" value="ECO:0007669"/>
    <property type="project" value="InterPro"/>
</dbReference>
<dbReference type="GO" id="GO:0006972">
    <property type="term" value="P:hyperosmotic response"/>
    <property type="evidence" value="ECO:0007669"/>
    <property type="project" value="TreeGrafter"/>
</dbReference>
<dbReference type="PANTHER" id="PTHR35778:SF1">
    <property type="entry name" value="SIGNALING MUCIN HKR1-RELATED"/>
    <property type="match status" value="1"/>
</dbReference>
<keyword evidence="3" id="KW-0732">Signal</keyword>
<keyword evidence="2" id="KW-1133">Transmembrane helix</keyword>
<dbReference type="GO" id="GO:0000282">
    <property type="term" value="P:cellular bud site selection"/>
    <property type="evidence" value="ECO:0007669"/>
    <property type="project" value="TreeGrafter"/>
</dbReference>
<gene>
    <name evidence="4" type="ORF">C6P45_003211</name>
</gene>
<feature type="signal peptide" evidence="3">
    <location>
        <begin position="1"/>
        <end position="22"/>
    </location>
</feature>
<dbReference type="PANTHER" id="PTHR35778">
    <property type="entry name" value="SIGNALING MUCIN HKR1-RELATED"/>
    <property type="match status" value="1"/>
</dbReference>
<proteinExistence type="predicted"/>
<dbReference type="GO" id="GO:0031505">
    <property type="term" value="P:fungal-type cell wall organization"/>
    <property type="evidence" value="ECO:0007669"/>
    <property type="project" value="TreeGrafter"/>
</dbReference>
<evidence type="ECO:0000313" key="4">
    <source>
        <dbReference type="EMBL" id="KAG0654980.1"/>
    </source>
</evidence>
<feature type="transmembrane region" description="Helical" evidence="2">
    <location>
        <begin position="907"/>
        <end position="932"/>
    </location>
</feature>
<dbReference type="GO" id="GO:0009986">
    <property type="term" value="C:cell surface"/>
    <property type="evidence" value="ECO:0007669"/>
    <property type="project" value="TreeGrafter"/>
</dbReference>
<keyword evidence="2" id="KW-0812">Transmembrane</keyword>
<organism evidence="4 5">
    <name type="scientific">Maudiozyma exigua</name>
    <name type="common">Yeast</name>
    <name type="synonym">Kazachstania exigua</name>
    <dbReference type="NCBI Taxonomy" id="34358"/>
    <lineage>
        <taxon>Eukaryota</taxon>
        <taxon>Fungi</taxon>
        <taxon>Dikarya</taxon>
        <taxon>Ascomycota</taxon>
        <taxon>Saccharomycotina</taxon>
        <taxon>Saccharomycetes</taxon>
        <taxon>Saccharomycetales</taxon>
        <taxon>Saccharomycetaceae</taxon>
        <taxon>Maudiozyma</taxon>
    </lineage>
</organism>
<dbReference type="Proteomes" id="UP000750334">
    <property type="component" value="Unassembled WGS sequence"/>
</dbReference>